<dbReference type="PANTHER" id="PTHR45138">
    <property type="entry name" value="REGULATORY COMPONENTS OF SENSORY TRANSDUCTION SYSTEM"/>
    <property type="match status" value="1"/>
</dbReference>
<dbReference type="InterPro" id="IPR035965">
    <property type="entry name" value="PAS-like_dom_sf"/>
</dbReference>
<evidence type="ECO:0000256" key="3">
    <source>
        <dbReference type="SAM" id="Coils"/>
    </source>
</evidence>
<keyword evidence="6" id="KW-0548">Nucleotidyltransferase</keyword>
<dbReference type="SMART" id="SM00267">
    <property type="entry name" value="GGDEF"/>
    <property type="match status" value="1"/>
</dbReference>
<dbReference type="InterPro" id="IPR050469">
    <property type="entry name" value="Diguanylate_Cyclase"/>
</dbReference>
<evidence type="ECO:0000256" key="1">
    <source>
        <dbReference type="ARBA" id="ARBA00012528"/>
    </source>
</evidence>
<organism evidence="6">
    <name type="scientific">Singulisphaera sp. Ch08</name>
    <dbReference type="NCBI Taxonomy" id="3120278"/>
    <lineage>
        <taxon>Bacteria</taxon>
        <taxon>Pseudomonadati</taxon>
        <taxon>Planctomycetota</taxon>
        <taxon>Planctomycetia</taxon>
        <taxon>Isosphaerales</taxon>
        <taxon>Isosphaeraceae</taxon>
        <taxon>Singulisphaera</taxon>
    </lineage>
</organism>
<feature type="coiled-coil region" evidence="3">
    <location>
        <begin position="147"/>
        <end position="178"/>
    </location>
</feature>
<reference evidence="6" key="1">
    <citation type="submission" date="2024-05" db="EMBL/GenBank/DDBJ databases">
        <title>Planctomycetes of the genus Singulisphaera possess chitinolytic capabilities.</title>
        <authorList>
            <person name="Ivanova A."/>
        </authorList>
    </citation>
    <scope>NUCLEOTIDE SEQUENCE</scope>
    <source>
        <strain evidence="6">Ch08T</strain>
    </source>
</reference>
<dbReference type="SUPFAM" id="SSF55073">
    <property type="entry name" value="Nucleotide cyclase"/>
    <property type="match status" value="1"/>
</dbReference>
<dbReference type="AlphaFoldDB" id="A0AAU7C917"/>
<evidence type="ECO:0000259" key="5">
    <source>
        <dbReference type="PROSITE" id="PS50887"/>
    </source>
</evidence>
<dbReference type="FunFam" id="3.30.70.270:FF:000001">
    <property type="entry name" value="Diguanylate cyclase domain protein"/>
    <property type="match status" value="1"/>
</dbReference>
<evidence type="ECO:0000256" key="2">
    <source>
        <dbReference type="ARBA" id="ARBA00034247"/>
    </source>
</evidence>
<proteinExistence type="predicted"/>
<dbReference type="PROSITE" id="PS50887">
    <property type="entry name" value="GGDEF"/>
    <property type="match status" value="1"/>
</dbReference>
<dbReference type="Pfam" id="PF08448">
    <property type="entry name" value="PAS_4"/>
    <property type="match status" value="1"/>
</dbReference>
<dbReference type="EMBL" id="CP155447">
    <property type="protein sequence ID" value="XBH01927.1"/>
    <property type="molecule type" value="Genomic_DNA"/>
</dbReference>
<accession>A0AAU7C917</accession>
<evidence type="ECO:0000313" key="6">
    <source>
        <dbReference type="EMBL" id="XBH01927.1"/>
    </source>
</evidence>
<evidence type="ECO:0000256" key="4">
    <source>
        <dbReference type="SAM" id="MobiDB-lite"/>
    </source>
</evidence>
<keyword evidence="6" id="KW-0808">Transferase</keyword>
<sequence length="442" mass="47793">MTDEAGVTVEIPGLAKSLDLIPLGACVIDVDLTVWVWNRTLVEWTGIPSEEALGMNLGDRFPTLRENRMRGRLRQVFEAGCPAVFSAAIHKHFLSVPTRHGPPGSLMVQQTQVRLLSGQSTLALVTIGDVTSEAFQLAALRAERTHLVAVQAELRRLMEAAEADRKRVERLHAELQEAHVSLGRKNVELAELAATDALTGLANRRRFRETLETAFAVAIRDGQPLSLLMLDIDSFKKYNDEYGHLAGDEVLRCMSGIFDASLRSSDATARYGGEEFVVLLPRTDSSTARIVAERLRADIECHAWPLRGVTGSFGVATLTPSVAVAGAGEFLNQADLALYHSKRRGRNCVSHFEDLASFMVGPGQCGGALDQNSQGLDDKATSSPSDPGIWPQNAEDEKSLPACNDDMGKDCLDSGSAAESNGGFPHLRAYSGSPTVREANAT</sequence>
<keyword evidence="3" id="KW-0175">Coiled coil</keyword>
<dbReference type="SUPFAM" id="SSF55785">
    <property type="entry name" value="PYP-like sensor domain (PAS domain)"/>
    <property type="match status" value="1"/>
</dbReference>
<dbReference type="InterPro" id="IPR013656">
    <property type="entry name" value="PAS_4"/>
</dbReference>
<dbReference type="InterPro" id="IPR000160">
    <property type="entry name" value="GGDEF_dom"/>
</dbReference>
<dbReference type="GO" id="GO:0052621">
    <property type="term" value="F:diguanylate cyclase activity"/>
    <property type="evidence" value="ECO:0007669"/>
    <property type="project" value="UniProtKB-EC"/>
</dbReference>
<protein>
    <recommendedName>
        <fullName evidence="1">diguanylate cyclase</fullName>
        <ecNumber evidence="1">2.7.7.65</ecNumber>
    </recommendedName>
</protein>
<dbReference type="GO" id="GO:0005886">
    <property type="term" value="C:plasma membrane"/>
    <property type="evidence" value="ECO:0007669"/>
    <property type="project" value="TreeGrafter"/>
</dbReference>
<comment type="catalytic activity">
    <reaction evidence="2">
        <text>2 GTP = 3',3'-c-di-GMP + 2 diphosphate</text>
        <dbReference type="Rhea" id="RHEA:24898"/>
        <dbReference type="ChEBI" id="CHEBI:33019"/>
        <dbReference type="ChEBI" id="CHEBI:37565"/>
        <dbReference type="ChEBI" id="CHEBI:58805"/>
        <dbReference type="EC" id="2.7.7.65"/>
    </reaction>
</comment>
<dbReference type="GO" id="GO:0043709">
    <property type="term" value="P:cell adhesion involved in single-species biofilm formation"/>
    <property type="evidence" value="ECO:0007669"/>
    <property type="project" value="TreeGrafter"/>
</dbReference>
<dbReference type="CDD" id="cd01949">
    <property type="entry name" value="GGDEF"/>
    <property type="match status" value="1"/>
</dbReference>
<feature type="region of interest" description="Disordered" evidence="4">
    <location>
        <begin position="369"/>
        <end position="442"/>
    </location>
</feature>
<dbReference type="InterPro" id="IPR043128">
    <property type="entry name" value="Rev_trsase/Diguanyl_cyclase"/>
</dbReference>
<name>A0AAU7C917_9BACT</name>
<dbReference type="Gene3D" id="3.30.70.270">
    <property type="match status" value="1"/>
</dbReference>
<feature type="domain" description="GGDEF" evidence="5">
    <location>
        <begin position="223"/>
        <end position="354"/>
    </location>
</feature>
<dbReference type="EC" id="2.7.7.65" evidence="1"/>
<dbReference type="SMART" id="SM00091">
    <property type="entry name" value="PAS"/>
    <property type="match status" value="1"/>
</dbReference>
<dbReference type="CDD" id="cd00130">
    <property type="entry name" value="PAS"/>
    <property type="match status" value="1"/>
</dbReference>
<dbReference type="NCBIfam" id="TIGR00254">
    <property type="entry name" value="GGDEF"/>
    <property type="match status" value="1"/>
</dbReference>
<dbReference type="Pfam" id="PF00990">
    <property type="entry name" value="GGDEF"/>
    <property type="match status" value="1"/>
</dbReference>
<feature type="compositionally biased region" description="Polar residues" evidence="4">
    <location>
        <begin position="370"/>
        <end position="385"/>
    </location>
</feature>
<dbReference type="InterPro" id="IPR000014">
    <property type="entry name" value="PAS"/>
</dbReference>
<dbReference type="InterPro" id="IPR029787">
    <property type="entry name" value="Nucleotide_cyclase"/>
</dbReference>
<dbReference type="PANTHER" id="PTHR45138:SF9">
    <property type="entry name" value="DIGUANYLATE CYCLASE DGCM-RELATED"/>
    <property type="match status" value="1"/>
</dbReference>
<dbReference type="Gene3D" id="3.30.450.20">
    <property type="entry name" value="PAS domain"/>
    <property type="match status" value="1"/>
</dbReference>
<dbReference type="GO" id="GO:1902201">
    <property type="term" value="P:negative regulation of bacterial-type flagellum-dependent cell motility"/>
    <property type="evidence" value="ECO:0007669"/>
    <property type="project" value="TreeGrafter"/>
</dbReference>
<dbReference type="RefSeq" id="WP_406694671.1">
    <property type="nucleotide sequence ID" value="NZ_CP155447.1"/>
</dbReference>
<gene>
    <name evidence="6" type="ORF">V5E97_26805</name>
</gene>